<keyword evidence="3" id="KW-1003">Cell membrane</keyword>
<evidence type="ECO:0000256" key="7">
    <source>
        <dbReference type="ARBA" id="ARBA00023004"/>
    </source>
</evidence>
<keyword evidence="4" id="KW-0410">Iron transport</keyword>
<organism evidence="11 12">
    <name type="scientific">Aquimarina gracilis</name>
    <dbReference type="NCBI Taxonomy" id="874422"/>
    <lineage>
        <taxon>Bacteria</taxon>
        <taxon>Pseudomonadati</taxon>
        <taxon>Bacteroidota</taxon>
        <taxon>Flavobacteriia</taxon>
        <taxon>Flavobacteriales</taxon>
        <taxon>Flavobacteriaceae</taxon>
        <taxon>Aquimarina</taxon>
    </lineage>
</organism>
<keyword evidence="9" id="KW-0472">Membrane</keyword>
<evidence type="ECO:0000256" key="8">
    <source>
        <dbReference type="ARBA" id="ARBA00023065"/>
    </source>
</evidence>
<evidence type="ECO:0000313" key="11">
    <source>
        <dbReference type="EMBL" id="MEB3344342.1"/>
    </source>
</evidence>
<dbReference type="Gene3D" id="3.40.50.300">
    <property type="entry name" value="P-loop containing nucleotide triphosphate hydrolases"/>
    <property type="match status" value="2"/>
</dbReference>
<evidence type="ECO:0000256" key="2">
    <source>
        <dbReference type="ARBA" id="ARBA00022448"/>
    </source>
</evidence>
<keyword evidence="2" id="KW-0813">Transport</keyword>
<comment type="caution">
    <text evidence="11">The sequence shown here is derived from an EMBL/GenBank/DDBJ whole genome shotgun (WGS) entry which is preliminary data.</text>
</comment>
<keyword evidence="6" id="KW-0067">ATP-binding</keyword>
<dbReference type="Proteomes" id="UP001327027">
    <property type="component" value="Unassembled WGS sequence"/>
</dbReference>
<keyword evidence="7" id="KW-0408">Iron</keyword>
<gene>
    <name evidence="11" type="ORF">U6A24_02660</name>
</gene>
<dbReference type="RefSeq" id="WP_324178389.1">
    <property type="nucleotide sequence ID" value="NZ_BAABAW010000016.1"/>
</dbReference>
<dbReference type="PANTHER" id="PTHR42771">
    <property type="entry name" value="IRON(3+)-HYDROXAMATE IMPORT ATP-BINDING PROTEIN FHUC"/>
    <property type="match status" value="1"/>
</dbReference>
<evidence type="ECO:0000256" key="5">
    <source>
        <dbReference type="ARBA" id="ARBA00022741"/>
    </source>
</evidence>
<evidence type="ECO:0000256" key="3">
    <source>
        <dbReference type="ARBA" id="ARBA00022475"/>
    </source>
</evidence>
<name>A0ABU5ZS04_9FLAO</name>
<evidence type="ECO:0000256" key="4">
    <source>
        <dbReference type="ARBA" id="ARBA00022496"/>
    </source>
</evidence>
<reference evidence="11 12" key="1">
    <citation type="journal article" date="2013" name="Int. J. Syst. Evol. Microbiol.">
        <title>Aquimarina gracilis sp. nov., isolated from the gut microflora of a mussel, Mytilus coruscus, and emended description of Aquimarina spongiae.</title>
        <authorList>
            <person name="Park S.C."/>
            <person name="Choe H.N."/>
            <person name="Baik K.S."/>
            <person name="Seong C.N."/>
        </authorList>
    </citation>
    <scope>NUCLEOTIDE SEQUENCE [LARGE SCALE GENOMIC DNA]</scope>
    <source>
        <strain evidence="11 12">PSC32</strain>
    </source>
</reference>
<dbReference type="PANTHER" id="PTHR42771:SF2">
    <property type="entry name" value="IRON(3+)-HYDROXAMATE IMPORT ATP-BINDING PROTEIN FHUC"/>
    <property type="match status" value="1"/>
</dbReference>
<keyword evidence="8" id="KW-0406">Ion transport</keyword>
<evidence type="ECO:0000256" key="9">
    <source>
        <dbReference type="ARBA" id="ARBA00023136"/>
    </source>
</evidence>
<dbReference type="SUPFAM" id="SSF52540">
    <property type="entry name" value="P-loop containing nucleoside triphosphate hydrolases"/>
    <property type="match status" value="1"/>
</dbReference>
<keyword evidence="12" id="KW-1185">Reference proteome</keyword>
<accession>A0ABU5ZS04</accession>
<comment type="subcellular location">
    <subcellularLocation>
        <location evidence="1">Cell membrane</location>
        <topology evidence="1">Peripheral membrane protein</topology>
    </subcellularLocation>
</comment>
<evidence type="ECO:0000256" key="6">
    <source>
        <dbReference type="ARBA" id="ARBA00022840"/>
    </source>
</evidence>
<feature type="domain" description="AAA+ ATPase" evidence="10">
    <location>
        <begin position="33"/>
        <end position="233"/>
    </location>
</feature>
<evidence type="ECO:0000259" key="10">
    <source>
        <dbReference type="SMART" id="SM00382"/>
    </source>
</evidence>
<protein>
    <submittedName>
        <fullName evidence="11">AAA family ATPase</fullName>
    </submittedName>
</protein>
<dbReference type="InterPro" id="IPR027417">
    <property type="entry name" value="P-loop_NTPase"/>
</dbReference>
<dbReference type="InterPro" id="IPR003439">
    <property type="entry name" value="ABC_transporter-like_ATP-bd"/>
</dbReference>
<evidence type="ECO:0000313" key="12">
    <source>
        <dbReference type="Proteomes" id="UP001327027"/>
    </source>
</evidence>
<dbReference type="CDD" id="cd00267">
    <property type="entry name" value="ABC_ATPase"/>
    <property type="match status" value="1"/>
</dbReference>
<dbReference type="InterPro" id="IPR003593">
    <property type="entry name" value="AAA+_ATPase"/>
</dbReference>
<dbReference type="InterPro" id="IPR051535">
    <property type="entry name" value="Siderophore_ABC-ATPase"/>
</dbReference>
<dbReference type="Pfam" id="PF00005">
    <property type="entry name" value="ABC_tran"/>
    <property type="match status" value="1"/>
</dbReference>
<dbReference type="EMBL" id="JAYKLX010000001">
    <property type="protein sequence ID" value="MEB3344342.1"/>
    <property type="molecule type" value="Genomic_DNA"/>
</dbReference>
<keyword evidence="5" id="KW-0547">Nucleotide-binding</keyword>
<evidence type="ECO:0000256" key="1">
    <source>
        <dbReference type="ARBA" id="ARBA00004202"/>
    </source>
</evidence>
<dbReference type="SMART" id="SM00382">
    <property type="entry name" value="AAA"/>
    <property type="match status" value="1"/>
</dbReference>
<proteinExistence type="predicted"/>
<sequence length="262" mass="30407">MPYLSSIKLNTERTYPYPFDIPAVKHAKAIDFTNPITFLIGENGSGKSTLLETIAYRLQLPHMDGYTYDKKCFDAARKLTPFLGINWTIQRANGFFFRAEDFGDYLNSVHRQDVNLHNQMLELQDEVPQNIIQEMKDNANYQLRRVRKNYGQELDAFSHGEAYMHIMQEMVTTPGIYLLDEPEASLSPAKQLAFIYFLQNHLEQHMSQFIIATHSPMLMAYPDACIYEITEVGMQQTALEDTEHYSITKTFLNNPKAFLRHF</sequence>